<feature type="region of interest" description="Disordered" evidence="1">
    <location>
        <begin position="140"/>
        <end position="166"/>
    </location>
</feature>
<reference evidence="2" key="1">
    <citation type="journal article" date="2023" name="G3 (Bethesda)">
        <title>A reference genome for the long-term kleptoplast-retaining sea slug Elysia crispata morphotype clarki.</title>
        <authorList>
            <person name="Eastman K.E."/>
            <person name="Pendleton A.L."/>
            <person name="Shaikh M.A."/>
            <person name="Suttiyut T."/>
            <person name="Ogas R."/>
            <person name="Tomko P."/>
            <person name="Gavelis G."/>
            <person name="Widhalm J.R."/>
            <person name="Wisecaver J.H."/>
        </authorList>
    </citation>
    <scope>NUCLEOTIDE SEQUENCE</scope>
    <source>
        <strain evidence="2">ECLA1</strain>
    </source>
</reference>
<dbReference type="AlphaFoldDB" id="A0AAE1B477"/>
<proteinExistence type="predicted"/>
<feature type="compositionally biased region" description="Low complexity" evidence="1">
    <location>
        <begin position="140"/>
        <end position="151"/>
    </location>
</feature>
<accession>A0AAE1B477</accession>
<protein>
    <submittedName>
        <fullName evidence="2">Uncharacterized protein</fullName>
    </submittedName>
</protein>
<organism evidence="2 3">
    <name type="scientific">Elysia crispata</name>
    <name type="common">lettuce slug</name>
    <dbReference type="NCBI Taxonomy" id="231223"/>
    <lineage>
        <taxon>Eukaryota</taxon>
        <taxon>Metazoa</taxon>
        <taxon>Spiralia</taxon>
        <taxon>Lophotrochozoa</taxon>
        <taxon>Mollusca</taxon>
        <taxon>Gastropoda</taxon>
        <taxon>Heterobranchia</taxon>
        <taxon>Euthyneura</taxon>
        <taxon>Panpulmonata</taxon>
        <taxon>Sacoglossa</taxon>
        <taxon>Placobranchoidea</taxon>
        <taxon>Plakobranchidae</taxon>
        <taxon>Elysia</taxon>
    </lineage>
</organism>
<dbReference type="Proteomes" id="UP001283361">
    <property type="component" value="Unassembled WGS sequence"/>
</dbReference>
<evidence type="ECO:0000256" key="1">
    <source>
        <dbReference type="SAM" id="MobiDB-lite"/>
    </source>
</evidence>
<evidence type="ECO:0000313" key="3">
    <source>
        <dbReference type="Proteomes" id="UP001283361"/>
    </source>
</evidence>
<sequence>MPSTRLTRSNAKLKLVYNISNKNSCTKSKKLLQKAFEFNSNIQTARGLLKQTEQVLHWLRWRYLQCYVRYQGPDTQRKLVVVAQARSRSARERHTRILEYSAATEDAGEELFRNKNISILHRVPVTYRNFIPLGQQTTQLSSSVQPSGSQSKQREQERAATQTELRASVKRAKVWVPL</sequence>
<comment type="caution">
    <text evidence="2">The sequence shown here is derived from an EMBL/GenBank/DDBJ whole genome shotgun (WGS) entry which is preliminary data.</text>
</comment>
<gene>
    <name evidence="2" type="ORF">RRG08_048817</name>
</gene>
<name>A0AAE1B477_9GAST</name>
<keyword evidence="3" id="KW-1185">Reference proteome</keyword>
<evidence type="ECO:0000313" key="2">
    <source>
        <dbReference type="EMBL" id="KAK3799310.1"/>
    </source>
</evidence>
<dbReference type="EMBL" id="JAWDGP010000586">
    <property type="protein sequence ID" value="KAK3799310.1"/>
    <property type="molecule type" value="Genomic_DNA"/>
</dbReference>